<dbReference type="SUPFAM" id="SSF55811">
    <property type="entry name" value="Nudix"/>
    <property type="match status" value="1"/>
</dbReference>
<dbReference type="InterPro" id="IPR015797">
    <property type="entry name" value="NUDIX_hydrolase-like_dom_sf"/>
</dbReference>
<dbReference type="AlphaFoldDB" id="A0A917ZX15"/>
<organism evidence="1 2">
    <name type="scientific">Wenjunlia tyrosinilytica</name>
    <dbReference type="NCBI Taxonomy" id="1544741"/>
    <lineage>
        <taxon>Bacteria</taxon>
        <taxon>Bacillati</taxon>
        <taxon>Actinomycetota</taxon>
        <taxon>Actinomycetes</taxon>
        <taxon>Kitasatosporales</taxon>
        <taxon>Streptomycetaceae</taxon>
        <taxon>Wenjunlia</taxon>
    </lineage>
</organism>
<dbReference type="RefSeq" id="WP_189135339.1">
    <property type="nucleotide sequence ID" value="NZ_BMMS01000040.1"/>
</dbReference>
<sequence>MTTARRPGPYNFVFPVILDPLTGRILLVRRREPAGPCWTVPKVPMRAGATFRRAAMQFLRRRRQLPPVRIAPVVGRLFAVDDVDKRGYVVLVLPADGSWKDRPGRMLGPEARWWAVSELRSERATVEPPQMLDLVDGYWEGWLPDGEVSLV</sequence>
<evidence type="ECO:0008006" key="3">
    <source>
        <dbReference type="Google" id="ProtNLM"/>
    </source>
</evidence>
<dbReference type="Proteomes" id="UP000641932">
    <property type="component" value="Unassembled WGS sequence"/>
</dbReference>
<reference evidence="1" key="2">
    <citation type="submission" date="2020-09" db="EMBL/GenBank/DDBJ databases">
        <authorList>
            <person name="Sun Q."/>
            <person name="Zhou Y."/>
        </authorList>
    </citation>
    <scope>NUCLEOTIDE SEQUENCE</scope>
    <source>
        <strain evidence="1">CGMCC 4.7201</strain>
    </source>
</reference>
<comment type="caution">
    <text evidence="1">The sequence shown here is derived from an EMBL/GenBank/DDBJ whole genome shotgun (WGS) entry which is preliminary data.</text>
</comment>
<evidence type="ECO:0000313" key="1">
    <source>
        <dbReference type="EMBL" id="GGO98861.1"/>
    </source>
</evidence>
<evidence type="ECO:0000313" key="2">
    <source>
        <dbReference type="Proteomes" id="UP000641932"/>
    </source>
</evidence>
<accession>A0A917ZX15</accession>
<proteinExistence type="predicted"/>
<name>A0A917ZX15_9ACTN</name>
<gene>
    <name evidence="1" type="ORF">GCM10012280_63990</name>
</gene>
<reference evidence="1" key="1">
    <citation type="journal article" date="2014" name="Int. J. Syst. Evol. Microbiol.">
        <title>Complete genome sequence of Corynebacterium casei LMG S-19264T (=DSM 44701T), isolated from a smear-ripened cheese.</title>
        <authorList>
            <consortium name="US DOE Joint Genome Institute (JGI-PGF)"/>
            <person name="Walter F."/>
            <person name="Albersmeier A."/>
            <person name="Kalinowski J."/>
            <person name="Ruckert C."/>
        </authorList>
    </citation>
    <scope>NUCLEOTIDE SEQUENCE</scope>
    <source>
        <strain evidence="1">CGMCC 4.7201</strain>
    </source>
</reference>
<dbReference type="EMBL" id="BMMS01000040">
    <property type="protein sequence ID" value="GGO98861.1"/>
    <property type="molecule type" value="Genomic_DNA"/>
</dbReference>
<keyword evidence="2" id="KW-1185">Reference proteome</keyword>
<protein>
    <recommendedName>
        <fullName evidence="3">Nudix hydrolase domain-containing protein</fullName>
    </recommendedName>
</protein>